<dbReference type="Pfam" id="PF01557">
    <property type="entry name" value="FAA_hydrolase"/>
    <property type="match status" value="1"/>
</dbReference>
<evidence type="ECO:0000256" key="1">
    <source>
        <dbReference type="ARBA" id="ARBA00010211"/>
    </source>
</evidence>
<keyword evidence="2" id="KW-0479">Metal-binding</keyword>
<comment type="similarity">
    <text evidence="1">Belongs to the FAH family.</text>
</comment>
<gene>
    <name evidence="4" type="ORF">ACFOD7_19475</name>
</gene>
<evidence type="ECO:0000259" key="3">
    <source>
        <dbReference type="Pfam" id="PF01557"/>
    </source>
</evidence>
<reference evidence="5" key="1">
    <citation type="journal article" date="2019" name="Int. J. Syst. Evol. Microbiol.">
        <title>The Global Catalogue of Microorganisms (GCM) 10K type strain sequencing project: providing services to taxonomists for standard genome sequencing and annotation.</title>
        <authorList>
            <consortium name="The Broad Institute Genomics Platform"/>
            <consortium name="The Broad Institute Genome Sequencing Center for Infectious Disease"/>
            <person name="Wu L."/>
            <person name="Ma J."/>
        </authorList>
    </citation>
    <scope>NUCLEOTIDE SEQUENCE [LARGE SCALE GENOMIC DNA]</scope>
    <source>
        <strain evidence="5">KCTC 52239</strain>
    </source>
</reference>
<keyword evidence="5" id="KW-1185">Reference proteome</keyword>
<dbReference type="InterPro" id="IPR011234">
    <property type="entry name" value="Fumarylacetoacetase-like_C"/>
</dbReference>
<organism evidence="4 5">
    <name type="scientific">Paracoccus fontiphilus</name>
    <dbReference type="NCBI Taxonomy" id="1815556"/>
    <lineage>
        <taxon>Bacteria</taxon>
        <taxon>Pseudomonadati</taxon>
        <taxon>Pseudomonadota</taxon>
        <taxon>Alphaproteobacteria</taxon>
        <taxon>Rhodobacterales</taxon>
        <taxon>Paracoccaceae</taxon>
        <taxon>Paracoccus</taxon>
    </lineage>
</organism>
<dbReference type="PANTHER" id="PTHR42796:SF4">
    <property type="entry name" value="FUMARYLACETOACETATE HYDROLASE DOMAIN-CONTAINING PROTEIN 2A"/>
    <property type="match status" value="1"/>
</dbReference>
<dbReference type="InterPro" id="IPR051121">
    <property type="entry name" value="FAH"/>
</dbReference>
<dbReference type="SUPFAM" id="SSF56529">
    <property type="entry name" value="FAH"/>
    <property type="match status" value="1"/>
</dbReference>
<protein>
    <submittedName>
        <fullName evidence="4">Fumarylacetoacetate hydrolase family protein</fullName>
    </submittedName>
</protein>
<evidence type="ECO:0000313" key="4">
    <source>
        <dbReference type="EMBL" id="MFC3170231.1"/>
    </source>
</evidence>
<sequence length="290" mass="31073">MRLVRYGDNGAERPGLLDRDGRVRDLSDHVPDITGACLTRDGLAALRALDPASLRALDPASLPMVDGIPQQDLRLGACVGGVGKFLAVGLNYADHAAEAGMDVPTEPILFTKWTSCIAGPDDDLRLPTDSATTDWEVELGIVIGDGGSHIASDRAAGHIAGYCVINDISERDWQLRRGGTWDKGKGHDGFGPIGPWLVTADEIPDARALRLWLEVDGHRHQDGTTATMVFGPEEIVAYTSRFTTLQPGDVIATGTPPGVGMGQKPPVYLRRGQIMRLGIDGLGQQQQRVI</sequence>
<dbReference type="Proteomes" id="UP001595557">
    <property type="component" value="Unassembled WGS sequence"/>
</dbReference>
<dbReference type="GO" id="GO:0016787">
    <property type="term" value="F:hydrolase activity"/>
    <property type="evidence" value="ECO:0007669"/>
    <property type="project" value="UniProtKB-KW"/>
</dbReference>
<dbReference type="InterPro" id="IPR036663">
    <property type="entry name" value="Fumarylacetoacetase_C_sf"/>
</dbReference>
<keyword evidence="4" id="KW-0378">Hydrolase</keyword>
<comment type="caution">
    <text evidence="4">The sequence shown here is derived from an EMBL/GenBank/DDBJ whole genome shotgun (WGS) entry which is preliminary data.</text>
</comment>
<name>A0ABV7IKB2_9RHOB</name>
<dbReference type="Gene3D" id="3.90.850.10">
    <property type="entry name" value="Fumarylacetoacetase-like, C-terminal domain"/>
    <property type="match status" value="1"/>
</dbReference>
<feature type="domain" description="Fumarylacetoacetase-like C-terminal" evidence="3">
    <location>
        <begin position="85"/>
        <end position="289"/>
    </location>
</feature>
<dbReference type="PANTHER" id="PTHR42796">
    <property type="entry name" value="FUMARYLACETOACETATE HYDROLASE DOMAIN-CONTAINING PROTEIN 2A-RELATED"/>
    <property type="match status" value="1"/>
</dbReference>
<evidence type="ECO:0000313" key="5">
    <source>
        <dbReference type="Proteomes" id="UP001595557"/>
    </source>
</evidence>
<dbReference type="RefSeq" id="WP_207471438.1">
    <property type="nucleotide sequence ID" value="NZ_JAFNAW010000071.1"/>
</dbReference>
<evidence type="ECO:0000256" key="2">
    <source>
        <dbReference type="ARBA" id="ARBA00022723"/>
    </source>
</evidence>
<accession>A0ABV7IKB2</accession>
<dbReference type="EMBL" id="JBHRTE010000096">
    <property type="protein sequence ID" value="MFC3170231.1"/>
    <property type="molecule type" value="Genomic_DNA"/>
</dbReference>
<proteinExistence type="inferred from homology"/>